<keyword evidence="3" id="KW-1185">Reference proteome</keyword>
<dbReference type="Pfam" id="PF06177">
    <property type="entry name" value="QueT"/>
    <property type="match status" value="1"/>
</dbReference>
<feature type="transmembrane region" description="Helical" evidence="1">
    <location>
        <begin position="122"/>
        <end position="144"/>
    </location>
</feature>
<dbReference type="InterPro" id="IPR010387">
    <property type="entry name" value="QueT"/>
</dbReference>
<evidence type="ECO:0000256" key="1">
    <source>
        <dbReference type="SAM" id="Phobius"/>
    </source>
</evidence>
<feature type="transmembrane region" description="Helical" evidence="1">
    <location>
        <begin position="55"/>
        <end position="84"/>
    </location>
</feature>
<feature type="transmembrane region" description="Helical" evidence="1">
    <location>
        <begin position="96"/>
        <end position="116"/>
    </location>
</feature>
<dbReference type="RefSeq" id="WP_002597327.1">
    <property type="nucleotide sequence ID" value="NZ_KB850956.1"/>
</dbReference>
<comment type="caution">
    <text evidence="2">The sequence shown here is derived from an EMBL/GenBank/DDBJ whole genome shotgun (WGS) entry which is preliminary data.</text>
</comment>
<dbReference type="EMBL" id="AGYT01000008">
    <property type="protein sequence ID" value="ENZ01591.1"/>
    <property type="molecule type" value="Genomic_DNA"/>
</dbReference>
<sequence>MRKNSKTVVLAKLAIVCALYAVMTFAVAPIGYGIFQIRISEVLVLLAFFDKRYVISLTLGCLIANIMSPFGISDIIFGTLGTLFSTYLISKTKNMFLGSFWPTIFCLPVVYFLHIFAHLPFWISLVGFSLGEFISVTVVGYPLYKALIKRKKFLEIIKL</sequence>
<dbReference type="AlphaFoldDB" id="N9WEW9"/>
<dbReference type="PIRSF" id="PIRSF031501">
    <property type="entry name" value="QueT"/>
    <property type="match status" value="1"/>
</dbReference>
<keyword evidence="1" id="KW-1133">Transmembrane helix</keyword>
<dbReference type="eggNOG" id="COG4708">
    <property type="taxonomic scope" value="Bacteria"/>
</dbReference>
<keyword evidence="1" id="KW-0812">Transmembrane</keyword>
<dbReference type="PATRIC" id="fig|999411.4.peg.800"/>
<evidence type="ECO:0008006" key="4">
    <source>
        <dbReference type="Google" id="ProtNLM"/>
    </source>
</evidence>
<dbReference type="PANTHER" id="PTHR40044">
    <property type="entry name" value="INTEGRAL MEMBRANE PROTEIN-RELATED"/>
    <property type="match status" value="1"/>
</dbReference>
<accession>N9WEW9</accession>
<keyword evidence="1" id="KW-0472">Membrane</keyword>
<protein>
    <recommendedName>
        <fullName evidence="4">QueT transporter</fullName>
    </recommendedName>
</protein>
<organism evidence="2 3">
    <name type="scientific">Clostridium thermobutyricum</name>
    <dbReference type="NCBI Taxonomy" id="29372"/>
    <lineage>
        <taxon>Bacteria</taxon>
        <taxon>Bacillati</taxon>
        <taxon>Bacillota</taxon>
        <taxon>Clostridia</taxon>
        <taxon>Eubacteriales</taxon>
        <taxon>Clostridiaceae</taxon>
        <taxon>Clostridium</taxon>
    </lineage>
</organism>
<evidence type="ECO:0000313" key="2">
    <source>
        <dbReference type="EMBL" id="ENZ01591.1"/>
    </source>
</evidence>
<name>N9WEW9_9CLOT</name>
<reference evidence="2 3" key="1">
    <citation type="submission" date="2013-01" db="EMBL/GenBank/DDBJ databases">
        <title>The Genome Sequence of Clostridium colicanis 209318.</title>
        <authorList>
            <consortium name="The Broad Institute Genome Sequencing Platform"/>
            <person name="Earl A."/>
            <person name="Ward D."/>
            <person name="Feldgarden M."/>
            <person name="Gevers D."/>
            <person name="Courvalin P."/>
            <person name="Lambert T."/>
            <person name="Walker B."/>
            <person name="Young S.K."/>
            <person name="Zeng Q."/>
            <person name="Gargeya S."/>
            <person name="Fitzgerald M."/>
            <person name="Haas B."/>
            <person name="Abouelleil A."/>
            <person name="Alvarado L."/>
            <person name="Arachchi H.M."/>
            <person name="Berlin A.M."/>
            <person name="Chapman S.B."/>
            <person name="Dewar J."/>
            <person name="Goldberg J."/>
            <person name="Griggs A."/>
            <person name="Gujja S."/>
            <person name="Hansen M."/>
            <person name="Howarth C."/>
            <person name="Imamovic A."/>
            <person name="Larimer J."/>
            <person name="McCowan C."/>
            <person name="Murphy C."/>
            <person name="Neiman D."/>
            <person name="Pearson M."/>
            <person name="Priest M."/>
            <person name="Roberts A."/>
            <person name="Saif S."/>
            <person name="Shea T."/>
            <person name="Sisk P."/>
            <person name="Sykes S."/>
            <person name="Wortman J."/>
            <person name="Nusbaum C."/>
            <person name="Birren B."/>
        </authorList>
    </citation>
    <scope>NUCLEOTIDE SEQUENCE [LARGE SCALE GENOMIC DNA]</scope>
    <source>
        <strain evidence="2 3">209318</strain>
    </source>
</reference>
<dbReference type="PANTHER" id="PTHR40044:SF1">
    <property type="entry name" value="INTEGRAL MEMBRANE PROTEIN"/>
    <property type="match status" value="1"/>
</dbReference>
<dbReference type="Proteomes" id="UP000013097">
    <property type="component" value="Unassembled WGS sequence"/>
</dbReference>
<proteinExistence type="predicted"/>
<gene>
    <name evidence="2" type="ORF">HMPREF1092_00825</name>
</gene>
<dbReference type="HOGENOM" id="CLU_104115_0_0_9"/>
<evidence type="ECO:0000313" key="3">
    <source>
        <dbReference type="Proteomes" id="UP000013097"/>
    </source>
</evidence>
<feature type="transmembrane region" description="Helical" evidence="1">
    <location>
        <begin position="12"/>
        <end position="35"/>
    </location>
</feature>